<dbReference type="InterPro" id="IPR015883">
    <property type="entry name" value="Glyco_hydro_20_cat"/>
</dbReference>
<feature type="domain" description="Glycoside Hydrolase 20C C-terminal" evidence="6">
    <location>
        <begin position="483"/>
        <end position="655"/>
    </location>
</feature>
<name>A0A9P7BWT0_RHIOR</name>
<dbReference type="InterPro" id="IPR017853">
    <property type="entry name" value="GH"/>
</dbReference>
<dbReference type="EMBL" id="JAANQT010000094">
    <property type="protein sequence ID" value="KAG1314677.1"/>
    <property type="molecule type" value="Genomic_DNA"/>
</dbReference>
<dbReference type="SUPFAM" id="SSF51445">
    <property type="entry name" value="(Trans)glycosidases"/>
    <property type="match status" value="1"/>
</dbReference>
<evidence type="ECO:0000259" key="5">
    <source>
        <dbReference type="Pfam" id="PF00728"/>
    </source>
</evidence>
<protein>
    <recommendedName>
        <fullName evidence="3">beta-N-acetylhexosaminidase</fullName>
        <ecNumber evidence="3">3.2.1.52</ecNumber>
    </recommendedName>
</protein>
<gene>
    <name evidence="7" type="ORF">G6F64_001275</name>
</gene>
<dbReference type="GO" id="GO:0004563">
    <property type="term" value="F:beta-N-acetylhexosaminidase activity"/>
    <property type="evidence" value="ECO:0007669"/>
    <property type="project" value="UniProtKB-EC"/>
</dbReference>
<evidence type="ECO:0000256" key="2">
    <source>
        <dbReference type="ARBA" id="ARBA00006285"/>
    </source>
</evidence>
<dbReference type="CDD" id="cd06565">
    <property type="entry name" value="GH20_GcnA-like"/>
    <property type="match status" value="1"/>
</dbReference>
<evidence type="ECO:0000256" key="3">
    <source>
        <dbReference type="ARBA" id="ARBA00012663"/>
    </source>
</evidence>
<evidence type="ECO:0000313" key="7">
    <source>
        <dbReference type="EMBL" id="KAG1314677.1"/>
    </source>
</evidence>
<dbReference type="EC" id="3.2.1.52" evidence="3"/>
<sequence length="708" mass="82466">MTNHYLQEDKNDQSGCYSRSSVLIVIDTNQQPTDLQDGISKIISYAPHKNLVDENAMNEETSEFKWHLDFVYDSDLKEGEYACKSNYLSYYEVLAGDRFEIQVSYHRKIDAFRAIGRILGASRNEFVILQGEHGHLVNFREQAQFNTQGVMIDCSRNGVLRLHSIYFLLNNMALMGLNMLQLYTEDTYEVESEPLFGYLRGRYSTRELVLVDEYAFDLGIEVIPCIQTLGHMGQILQWQQFAHLRDNFEVLLPEDETTYEFIEKLIQSTSRQFRSKRIHIGMDEAHGVGEGRYRQLYGHKDPNLIFIEHLQKVNEVCVRNGLQPMIWSDTAKNNSLQGYYDETNDPSSSSELVEKIPSNVDLVFWDYYHTNPAIYSQKIRQHRQMGCQKPWVATAIWTWSRFWASIPFSLKSIRASMIAAKNKEEGVENTLITIWGDDGNECDFFSALPALFYYAQHGYCEEDEVDVQLLKFNFEGICGGTFDDWVFASKIDDTPEGISITSKTNFVPNISKWLLWEDPILGFLSPQYKDEDLEMHYTMIERELANAIEHKRLLAPLNERLELARKLAKTLALKSSIRKYCVSAYKRKDHGLLLELAHGRLSLLRQEVNELWKYHRQMWSKTYKPFGWEVLESRYGGLKSRLETMYDKIIEHVEYMRSVKVNLQEEEEDEDERSHIPEFETNLECLYIGAKANLLLEHSRAAFISRLG</sequence>
<proteinExistence type="inferred from homology"/>
<dbReference type="Pfam" id="PF00728">
    <property type="entry name" value="Glyco_hydro_20"/>
    <property type="match status" value="1"/>
</dbReference>
<accession>A0A9P7BWT0</accession>
<evidence type="ECO:0000313" key="8">
    <source>
        <dbReference type="Proteomes" id="UP000716291"/>
    </source>
</evidence>
<feature type="domain" description="Glycoside hydrolase family 20 catalytic" evidence="5">
    <location>
        <begin position="148"/>
        <end position="335"/>
    </location>
</feature>
<dbReference type="AlphaFoldDB" id="A0A9P7BWT0"/>
<comment type="similarity">
    <text evidence="2">Belongs to the glycosyl hydrolase 20 family.</text>
</comment>
<dbReference type="Gene3D" id="3.20.20.80">
    <property type="entry name" value="Glycosidases"/>
    <property type="match status" value="1"/>
</dbReference>
<dbReference type="InterPro" id="IPR038901">
    <property type="entry name" value="HEXDC-like"/>
</dbReference>
<evidence type="ECO:0000256" key="1">
    <source>
        <dbReference type="ARBA" id="ARBA00001231"/>
    </source>
</evidence>
<comment type="catalytic activity">
    <reaction evidence="1">
        <text>Hydrolysis of terminal non-reducing N-acetyl-D-hexosamine residues in N-acetyl-beta-D-hexosaminides.</text>
        <dbReference type="EC" id="3.2.1.52"/>
    </reaction>
</comment>
<dbReference type="InterPro" id="IPR041063">
    <property type="entry name" value="Glyco_H_20C_C"/>
</dbReference>
<organism evidence="7 8">
    <name type="scientific">Rhizopus oryzae</name>
    <name type="common">Mucormycosis agent</name>
    <name type="synonym">Rhizopus arrhizus var. delemar</name>
    <dbReference type="NCBI Taxonomy" id="64495"/>
    <lineage>
        <taxon>Eukaryota</taxon>
        <taxon>Fungi</taxon>
        <taxon>Fungi incertae sedis</taxon>
        <taxon>Mucoromycota</taxon>
        <taxon>Mucoromycotina</taxon>
        <taxon>Mucoromycetes</taxon>
        <taxon>Mucorales</taxon>
        <taxon>Mucorineae</taxon>
        <taxon>Rhizopodaceae</taxon>
        <taxon>Rhizopus</taxon>
    </lineage>
</organism>
<evidence type="ECO:0000256" key="4">
    <source>
        <dbReference type="ARBA" id="ARBA00022801"/>
    </source>
</evidence>
<dbReference type="Proteomes" id="UP000716291">
    <property type="component" value="Unassembled WGS sequence"/>
</dbReference>
<dbReference type="PANTHER" id="PTHR21040:SF8">
    <property type="entry name" value="BCDNA.GH04120"/>
    <property type="match status" value="1"/>
</dbReference>
<dbReference type="Pfam" id="PF18088">
    <property type="entry name" value="Glyco_H_20C_C"/>
    <property type="match status" value="1"/>
</dbReference>
<reference evidence="7" key="1">
    <citation type="journal article" date="2020" name="Microb. Genom.">
        <title>Genetic diversity of clinical and environmental Mucorales isolates obtained from an investigation of mucormycosis cases among solid organ transplant recipients.</title>
        <authorList>
            <person name="Nguyen M.H."/>
            <person name="Kaul D."/>
            <person name="Muto C."/>
            <person name="Cheng S.J."/>
            <person name="Richter R.A."/>
            <person name="Bruno V.M."/>
            <person name="Liu G."/>
            <person name="Beyhan S."/>
            <person name="Sundermann A.J."/>
            <person name="Mounaud S."/>
            <person name="Pasculle A.W."/>
            <person name="Nierman W.C."/>
            <person name="Driscoll E."/>
            <person name="Cumbie R."/>
            <person name="Clancy C.J."/>
            <person name="Dupont C.L."/>
        </authorList>
    </citation>
    <scope>NUCLEOTIDE SEQUENCE</scope>
    <source>
        <strain evidence="7">GL11</strain>
    </source>
</reference>
<keyword evidence="4" id="KW-0378">Hydrolase</keyword>
<comment type="caution">
    <text evidence="7">The sequence shown here is derived from an EMBL/GenBank/DDBJ whole genome shotgun (WGS) entry which is preliminary data.</text>
</comment>
<dbReference type="GO" id="GO:0005975">
    <property type="term" value="P:carbohydrate metabolic process"/>
    <property type="evidence" value="ECO:0007669"/>
    <property type="project" value="InterPro"/>
</dbReference>
<evidence type="ECO:0000259" key="6">
    <source>
        <dbReference type="Pfam" id="PF18088"/>
    </source>
</evidence>
<dbReference type="Gene3D" id="1.20.120.670">
    <property type="entry name" value="N-acetyl-b-d-glucoasminidase"/>
    <property type="match status" value="1"/>
</dbReference>
<keyword evidence="8" id="KW-1185">Reference proteome</keyword>
<dbReference type="PANTHER" id="PTHR21040">
    <property type="entry name" value="BCDNA.GH04120"/>
    <property type="match status" value="1"/>
</dbReference>